<keyword evidence="5" id="KW-0732">Signal</keyword>
<dbReference type="AlphaFoldDB" id="A0A6A5ZVC7"/>
<dbReference type="PANTHER" id="PTHR10272">
    <property type="entry name" value="PLATELET-ACTIVATING FACTOR ACETYLHYDROLASE"/>
    <property type="match status" value="1"/>
</dbReference>
<sequence length="401" mass="43841">MGFSAVILAVGLLVGLLLPGSSSASVIISAPNPSTHDYKVAVAHFPLVDITRKDVYAATEDRKLMVSLFMPVHKSVCMTECEKAYMPPDTARVSNAQFFEHSDAGVFEQMAYMACCGGNTESINASKYPVVILEPQVGTSRLLYTTLARFMSANGVAVVLVDHPHDSSIVEFMKARDKPTIYNNGTIPLSPFEAMKSWNATITQAMETRTQDINFVLQQLTTLALPDRFPGLNFTSALNTQSYAIVGHGLGGTVATTLNVLDPRVRLSINLSGTAPLLQHPSAAQIYFFGRAAFTRDDDIHWPTTWPYLTGRATEFDLKDAGIFDYSDLPWLVDFARKEGGMPDLVNARGLGSLGPWGFHAMACFVEGVLRVEFLADWTAVSRCFGFFQQMVPYALQRGGA</sequence>
<dbReference type="EC" id="3.1.1.47" evidence="1"/>
<evidence type="ECO:0000256" key="2">
    <source>
        <dbReference type="ARBA" id="ARBA00022801"/>
    </source>
</evidence>
<dbReference type="GeneID" id="54406802"/>
<dbReference type="RefSeq" id="XP_033517853.1">
    <property type="nucleotide sequence ID" value="XM_033666370.1"/>
</dbReference>
<evidence type="ECO:0000313" key="6">
    <source>
        <dbReference type="EMBL" id="KAF2123459.1"/>
    </source>
</evidence>
<proteinExistence type="predicted"/>
<name>A0A6A5ZVC7_9PLEO</name>
<feature type="chain" id="PRO_5025611165" description="1-alkyl-2-acetylglycerophosphocholine esterase" evidence="5">
    <location>
        <begin position="25"/>
        <end position="401"/>
    </location>
</feature>
<keyword evidence="4" id="KW-0443">Lipid metabolism</keyword>
<evidence type="ECO:0000256" key="1">
    <source>
        <dbReference type="ARBA" id="ARBA00013201"/>
    </source>
</evidence>
<reference evidence="6" key="1">
    <citation type="journal article" date="2020" name="Stud. Mycol.">
        <title>101 Dothideomycetes genomes: a test case for predicting lifestyles and emergence of pathogens.</title>
        <authorList>
            <person name="Haridas S."/>
            <person name="Albert R."/>
            <person name="Binder M."/>
            <person name="Bloem J."/>
            <person name="Labutti K."/>
            <person name="Salamov A."/>
            <person name="Andreopoulos B."/>
            <person name="Baker S."/>
            <person name="Barry K."/>
            <person name="Bills G."/>
            <person name="Bluhm B."/>
            <person name="Cannon C."/>
            <person name="Castanera R."/>
            <person name="Culley D."/>
            <person name="Daum C."/>
            <person name="Ezra D."/>
            <person name="Gonzalez J."/>
            <person name="Henrissat B."/>
            <person name="Kuo A."/>
            <person name="Liang C."/>
            <person name="Lipzen A."/>
            <person name="Lutzoni F."/>
            <person name="Magnuson J."/>
            <person name="Mondo S."/>
            <person name="Nolan M."/>
            <person name="Ohm R."/>
            <person name="Pangilinan J."/>
            <person name="Park H.-J."/>
            <person name="Ramirez L."/>
            <person name="Alfaro M."/>
            <person name="Sun H."/>
            <person name="Tritt A."/>
            <person name="Yoshinaga Y."/>
            <person name="Zwiers L.-H."/>
            <person name="Turgeon B."/>
            <person name="Goodwin S."/>
            <person name="Spatafora J."/>
            <person name="Crous P."/>
            <person name="Grigoriev I."/>
        </authorList>
    </citation>
    <scope>NUCLEOTIDE SEQUENCE</scope>
    <source>
        <strain evidence="6">CBS 119687</strain>
    </source>
</reference>
<keyword evidence="2" id="KW-0378">Hydrolase</keyword>
<organism evidence="6 7">
    <name type="scientific">Dothidotthia symphoricarpi CBS 119687</name>
    <dbReference type="NCBI Taxonomy" id="1392245"/>
    <lineage>
        <taxon>Eukaryota</taxon>
        <taxon>Fungi</taxon>
        <taxon>Dikarya</taxon>
        <taxon>Ascomycota</taxon>
        <taxon>Pezizomycotina</taxon>
        <taxon>Dothideomycetes</taxon>
        <taxon>Pleosporomycetidae</taxon>
        <taxon>Pleosporales</taxon>
        <taxon>Dothidotthiaceae</taxon>
        <taxon>Dothidotthia</taxon>
    </lineage>
</organism>
<dbReference type="OrthoDB" id="2363873at2759"/>
<feature type="signal peptide" evidence="5">
    <location>
        <begin position="1"/>
        <end position="24"/>
    </location>
</feature>
<keyword evidence="7" id="KW-1185">Reference proteome</keyword>
<dbReference type="Gene3D" id="3.40.50.1820">
    <property type="entry name" value="alpha/beta hydrolase"/>
    <property type="match status" value="1"/>
</dbReference>
<dbReference type="Pfam" id="PF03403">
    <property type="entry name" value="PAF-AH_p_II"/>
    <property type="match status" value="1"/>
</dbReference>
<evidence type="ECO:0000313" key="7">
    <source>
        <dbReference type="Proteomes" id="UP000799771"/>
    </source>
</evidence>
<evidence type="ECO:0000256" key="3">
    <source>
        <dbReference type="ARBA" id="ARBA00022963"/>
    </source>
</evidence>
<dbReference type="InterPro" id="IPR029058">
    <property type="entry name" value="AB_hydrolase_fold"/>
</dbReference>
<accession>A0A6A5ZVC7</accession>
<keyword evidence="3" id="KW-0442">Lipid degradation</keyword>
<gene>
    <name evidence="6" type="ORF">P153DRAFT_352121</name>
</gene>
<protein>
    <recommendedName>
        <fullName evidence="1">1-alkyl-2-acetylglycerophosphocholine esterase</fullName>
        <ecNumber evidence="1">3.1.1.47</ecNumber>
    </recommendedName>
</protein>
<dbReference type="Proteomes" id="UP000799771">
    <property type="component" value="Unassembled WGS sequence"/>
</dbReference>
<dbReference type="GO" id="GO:0003847">
    <property type="term" value="F:1-alkyl-2-acetylglycerophosphocholine esterase activity"/>
    <property type="evidence" value="ECO:0007669"/>
    <property type="project" value="UniProtKB-EC"/>
</dbReference>
<dbReference type="EMBL" id="ML977527">
    <property type="protein sequence ID" value="KAF2123459.1"/>
    <property type="molecule type" value="Genomic_DNA"/>
</dbReference>
<dbReference type="PANTHER" id="PTHR10272:SF14">
    <property type="entry name" value="PAF ACETYLHYDROLASE FAMILY PROTEIN"/>
    <property type="match status" value="1"/>
</dbReference>
<dbReference type="SUPFAM" id="SSF53474">
    <property type="entry name" value="alpha/beta-Hydrolases"/>
    <property type="match status" value="1"/>
</dbReference>
<evidence type="ECO:0000256" key="4">
    <source>
        <dbReference type="ARBA" id="ARBA00023098"/>
    </source>
</evidence>
<evidence type="ECO:0000256" key="5">
    <source>
        <dbReference type="SAM" id="SignalP"/>
    </source>
</evidence>
<dbReference type="GO" id="GO:0016042">
    <property type="term" value="P:lipid catabolic process"/>
    <property type="evidence" value="ECO:0007669"/>
    <property type="project" value="UniProtKB-KW"/>
</dbReference>